<organism evidence="4 5">
    <name type="scientific">Caulifigura coniformis</name>
    <dbReference type="NCBI Taxonomy" id="2527983"/>
    <lineage>
        <taxon>Bacteria</taxon>
        <taxon>Pseudomonadati</taxon>
        <taxon>Planctomycetota</taxon>
        <taxon>Planctomycetia</taxon>
        <taxon>Planctomycetales</taxon>
        <taxon>Planctomycetaceae</taxon>
        <taxon>Caulifigura</taxon>
    </lineage>
</organism>
<name>A0A517SMT4_9PLAN</name>
<keyword evidence="5" id="KW-1185">Reference proteome</keyword>
<dbReference type="InterPro" id="IPR002656">
    <property type="entry name" value="Acyl_transf_3_dom"/>
</dbReference>
<feature type="transmembrane region" description="Helical" evidence="2">
    <location>
        <begin position="303"/>
        <end position="320"/>
    </location>
</feature>
<dbReference type="PANTHER" id="PTHR36927">
    <property type="entry name" value="BLR4337 PROTEIN"/>
    <property type="match status" value="1"/>
</dbReference>
<dbReference type="Pfam" id="PF01757">
    <property type="entry name" value="Acyl_transf_3"/>
    <property type="match status" value="1"/>
</dbReference>
<dbReference type="AlphaFoldDB" id="A0A517SMT4"/>
<accession>A0A517SMT4</accession>
<evidence type="ECO:0000256" key="2">
    <source>
        <dbReference type="SAM" id="Phobius"/>
    </source>
</evidence>
<protein>
    <submittedName>
        <fullName evidence="4">Glucans biosynthesis protein</fullName>
    </submittedName>
</protein>
<dbReference type="InParanoid" id="A0A517SMT4"/>
<feature type="region of interest" description="Disordered" evidence="1">
    <location>
        <begin position="435"/>
        <end position="455"/>
    </location>
</feature>
<keyword evidence="2" id="KW-0812">Transmembrane</keyword>
<gene>
    <name evidence="4" type="ORF">Pan44_55000</name>
</gene>
<sequence length="455" mass="49344">MPGLDWLRAGAALAVVALHAGIPYMTHPLPSLEWCVRSSEQSGLVDAFCWAINTAVMPTFFLMGGALAAGVWRRNPGQAFLAHRTRRLLFPLAFAILFVLPADMYVWLIGWYTQGMIPWRKVLSIKLPSPLSEQFWGVAHLWYLQCLWTLSALAVLFHTGRARLARFSRFHPAPATSADSALGKGRGAGQNATLLQLPGLHTAPKPFPQLPLILAAGLILALDPTFLIGFQQTWWPGPAAIAFYGLFFAAGWMQFGERASMLTELIGRRGSVIDLNAPRSPSAEYRVLSTESFSPRATASPRTRLLLAAGLFALLLPQIHRHVEMPFTSLNLAALTIACSACSWLAATGLFSLARSVQSAAVPTPVAFTAEASFWMYLVHHPLVGLVQLALLNASIAPASKAFLSLTIGVALSLASYAVFVRKTWIGQLLNGRGLSRSAPEPSKTDLSEPTRRAA</sequence>
<dbReference type="Proteomes" id="UP000315700">
    <property type="component" value="Chromosome"/>
</dbReference>
<dbReference type="KEGG" id="ccos:Pan44_55000"/>
<proteinExistence type="predicted"/>
<dbReference type="InterPro" id="IPR050623">
    <property type="entry name" value="Glucan_succinyl_AcylTrfase"/>
</dbReference>
<feature type="transmembrane region" description="Helical" evidence="2">
    <location>
        <begin position="134"/>
        <end position="157"/>
    </location>
</feature>
<evidence type="ECO:0000259" key="3">
    <source>
        <dbReference type="Pfam" id="PF01757"/>
    </source>
</evidence>
<feature type="transmembrane region" description="Helical" evidence="2">
    <location>
        <begin position="332"/>
        <end position="353"/>
    </location>
</feature>
<reference evidence="4 5" key="1">
    <citation type="submission" date="2019-02" db="EMBL/GenBank/DDBJ databases">
        <title>Deep-cultivation of Planctomycetes and their phenomic and genomic characterization uncovers novel biology.</title>
        <authorList>
            <person name="Wiegand S."/>
            <person name="Jogler M."/>
            <person name="Boedeker C."/>
            <person name="Pinto D."/>
            <person name="Vollmers J."/>
            <person name="Rivas-Marin E."/>
            <person name="Kohn T."/>
            <person name="Peeters S.H."/>
            <person name="Heuer A."/>
            <person name="Rast P."/>
            <person name="Oberbeckmann S."/>
            <person name="Bunk B."/>
            <person name="Jeske O."/>
            <person name="Meyerdierks A."/>
            <person name="Storesund J.E."/>
            <person name="Kallscheuer N."/>
            <person name="Luecker S."/>
            <person name="Lage O.M."/>
            <person name="Pohl T."/>
            <person name="Merkel B.J."/>
            <person name="Hornburger P."/>
            <person name="Mueller R.-W."/>
            <person name="Bruemmer F."/>
            <person name="Labrenz M."/>
            <person name="Spormann A.M."/>
            <person name="Op den Camp H."/>
            <person name="Overmann J."/>
            <person name="Amann R."/>
            <person name="Jetten M.S.M."/>
            <person name="Mascher T."/>
            <person name="Medema M.H."/>
            <person name="Devos D.P."/>
            <person name="Kaster A.-K."/>
            <person name="Ovreas L."/>
            <person name="Rohde M."/>
            <person name="Galperin M.Y."/>
            <person name="Jogler C."/>
        </authorList>
    </citation>
    <scope>NUCLEOTIDE SEQUENCE [LARGE SCALE GENOMIC DNA]</scope>
    <source>
        <strain evidence="4 5">Pan44</strain>
    </source>
</reference>
<feature type="transmembrane region" description="Helical" evidence="2">
    <location>
        <begin position="88"/>
        <end position="114"/>
    </location>
</feature>
<feature type="transmembrane region" description="Helical" evidence="2">
    <location>
        <begin position="210"/>
        <end position="228"/>
    </location>
</feature>
<keyword evidence="2" id="KW-0472">Membrane</keyword>
<dbReference type="GO" id="GO:0016747">
    <property type="term" value="F:acyltransferase activity, transferring groups other than amino-acyl groups"/>
    <property type="evidence" value="ECO:0007669"/>
    <property type="project" value="InterPro"/>
</dbReference>
<feature type="domain" description="Acyltransferase 3" evidence="3">
    <location>
        <begin position="2"/>
        <end position="415"/>
    </location>
</feature>
<feature type="transmembrane region" description="Helical" evidence="2">
    <location>
        <begin position="234"/>
        <end position="253"/>
    </location>
</feature>
<feature type="transmembrane region" description="Helical" evidence="2">
    <location>
        <begin position="374"/>
        <end position="396"/>
    </location>
</feature>
<dbReference type="EMBL" id="CP036271">
    <property type="protein sequence ID" value="QDT57431.1"/>
    <property type="molecule type" value="Genomic_DNA"/>
</dbReference>
<keyword evidence="2" id="KW-1133">Transmembrane helix</keyword>
<evidence type="ECO:0000313" key="4">
    <source>
        <dbReference type="EMBL" id="QDT57431.1"/>
    </source>
</evidence>
<feature type="transmembrane region" description="Helical" evidence="2">
    <location>
        <begin position="7"/>
        <end position="25"/>
    </location>
</feature>
<feature type="transmembrane region" description="Helical" evidence="2">
    <location>
        <begin position="45"/>
        <end position="67"/>
    </location>
</feature>
<feature type="compositionally biased region" description="Basic and acidic residues" evidence="1">
    <location>
        <begin position="443"/>
        <end position="455"/>
    </location>
</feature>
<dbReference type="PANTHER" id="PTHR36927:SF1">
    <property type="entry name" value="MDO-LIKE PROTEIN"/>
    <property type="match status" value="1"/>
</dbReference>
<evidence type="ECO:0000256" key="1">
    <source>
        <dbReference type="SAM" id="MobiDB-lite"/>
    </source>
</evidence>
<evidence type="ECO:0000313" key="5">
    <source>
        <dbReference type="Proteomes" id="UP000315700"/>
    </source>
</evidence>
<dbReference type="RefSeq" id="WP_197453696.1">
    <property type="nucleotide sequence ID" value="NZ_CP036271.1"/>
</dbReference>
<feature type="transmembrane region" description="Helical" evidence="2">
    <location>
        <begin position="402"/>
        <end position="421"/>
    </location>
</feature>